<dbReference type="PANTHER" id="PTHR37543">
    <property type="entry name" value="CCCH ZINC FINGER DNA BINDING PROTEIN (AFU_ORTHOLOGUE AFUA_5G12760)"/>
    <property type="match status" value="1"/>
</dbReference>
<keyword evidence="8" id="KW-1185">Reference proteome</keyword>
<keyword evidence="3 4" id="KW-0862">Zinc</keyword>
<protein>
    <recommendedName>
        <fullName evidence="6">C3H1-type domain-containing protein</fullName>
    </recommendedName>
</protein>
<evidence type="ECO:0000256" key="3">
    <source>
        <dbReference type="ARBA" id="ARBA00022833"/>
    </source>
</evidence>
<feature type="compositionally biased region" description="Pro residues" evidence="5">
    <location>
        <begin position="287"/>
        <end position="300"/>
    </location>
</feature>
<evidence type="ECO:0000256" key="1">
    <source>
        <dbReference type="ARBA" id="ARBA00022723"/>
    </source>
</evidence>
<evidence type="ECO:0000313" key="8">
    <source>
        <dbReference type="Proteomes" id="UP000799444"/>
    </source>
</evidence>
<name>A0A9P4QUL4_9PLEO</name>
<evidence type="ECO:0000256" key="4">
    <source>
        <dbReference type="PROSITE-ProRule" id="PRU00723"/>
    </source>
</evidence>
<dbReference type="SUPFAM" id="SSF90229">
    <property type="entry name" value="CCCH zinc finger"/>
    <property type="match status" value="1"/>
</dbReference>
<keyword evidence="2 4" id="KW-0863">Zinc-finger</keyword>
<reference evidence="7" key="1">
    <citation type="journal article" date="2020" name="Stud. Mycol.">
        <title>101 Dothideomycetes genomes: a test case for predicting lifestyles and emergence of pathogens.</title>
        <authorList>
            <person name="Haridas S."/>
            <person name="Albert R."/>
            <person name="Binder M."/>
            <person name="Bloem J."/>
            <person name="Labutti K."/>
            <person name="Salamov A."/>
            <person name="Andreopoulos B."/>
            <person name="Baker S."/>
            <person name="Barry K."/>
            <person name="Bills G."/>
            <person name="Bluhm B."/>
            <person name="Cannon C."/>
            <person name="Castanera R."/>
            <person name="Culley D."/>
            <person name="Daum C."/>
            <person name="Ezra D."/>
            <person name="Gonzalez J."/>
            <person name="Henrissat B."/>
            <person name="Kuo A."/>
            <person name="Liang C."/>
            <person name="Lipzen A."/>
            <person name="Lutzoni F."/>
            <person name="Magnuson J."/>
            <person name="Mondo S."/>
            <person name="Nolan M."/>
            <person name="Ohm R."/>
            <person name="Pangilinan J."/>
            <person name="Park H.-J."/>
            <person name="Ramirez L."/>
            <person name="Alfaro M."/>
            <person name="Sun H."/>
            <person name="Tritt A."/>
            <person name="Yoshinaga Y."/>
            <person name="Zwiers L.-H."/>
            <person name="Turgeon B."/>
            <person name="Goodwin S."/>
            <person name="Spatafora J."/>
            <person name="Crous P."/>
            <person name="Grigoriev I."/>
        </authorList>
    </citation>
    <scope>NUCLEOTIDE SEQUENCE</scope>
    <source>
        <strain evidence="7">CBS 125425</strain>
    </source>
</reference>
<proteinExistence type="predicted"/>
<dbReference type="PANTHER" id="PTHR37543:SF1">
    <property type="entry name" value="CCCH ZINC FINGER DNA BINDING PROTEIN (AFU_ORTHOLOGUE AFUA_5G12760)"/>
    <property type="match status" value="1"/>
</dbReference>
<dbReference type="InterPro" id="IPR036855">
    <property type="entry name" value="Znf_CCCH_sf"/>
</dbReference>
<dbReference type="InterPro" id="IPR000571">
    <property type="entry name" value="Znf_CCCH"/>
</dbReference>
<dbReference type="GO" id="GO:0008270">
    <property type="term" value="F:zinc ion binding"/>
    <property type="evidence" value="ECO:0007669"/>
    <property type="project" value="UniProtKB-KW"/>
</dbReference>
<dbReference type="InterPro" id="IPR057654">
    <property type="entry name" value="Znf-CCCH_tandem"/>
</dbReference>
<evidence type="ECO:0000256" key="2">
    <source>
        <dbReference type="ARBA" id="ARBA00022771"/>
    </source>
</evidence>
<keyword evidence="1 4" id="KW-0479">Metal-binding</keyword>
<dbReference type="PROSITE" id="PS50103">
    <property type="entry name" value="ZF_C3H1"/>
    <property type="match status" value="1"/>
</dbReference>
<feature type="compositionally biased region" description="Polar residues" evidence="5">
    <location>
        <begin position="333"/>
        <end position="350"/>
    </location>
</feature>
<feature type="domain" description="C3H1-type" evidence="6">
    <location>
        <begin position="402"/>
        <end position="430"/>
    </location>
</feature>
<dbReference type="EMBL" id="ML996151">
    <property type="protein sequence ID" value="KAF2734178.1"/>
    <property type="molecule type" value="Genomic_DNA"/>
</dbReference>
<feature type="region of interest" description="Disordered" evidence="5">
    <location>
        <begin position="282"/>
        <end position="350"/>
    </location>
</feature>
<dbReference type="Pfam" id="PF25542">
    <property type="entry name" value="zf-CCCH_12"/>
    <property type="match status" value="1"/>
</dbReference>
<feature type="compositionally biased region" description="Low complexity" evidence="5">
    <location>
        <begin position="321"/>
        <end position="332"/>
    </location>
</feature>
<dbReference type="AlphaFoldDB" id="A0A9P4QUL4"/>
<evidence type="ECO:0000259" key="6">
    <source>
        <dbReference type="PROSITE" id="PS50103"/>
    </source>
</evidence>
<gene>
    <name evidence="7" type="ORF">EJ04DRAFT_249625</name>
</gene>
<feature type="compositionally biased region" description="Pro residues" evidence="5">
    <location>
        <begin position="311"/>
        <end position="320"/>
    </location>
</feature>
<organism evidence="7 8">
    <name type="scientific">Polyplosphaeria fusca</name>
    <dbReference type="NCBI Taxonomy" id="682080"/>
    <lineage>
        <taxon>Eukaryota</taxon>
        <taxon>Fungi</taxon>
        <taxon>Dikarya</taxon>
        <taxon>Ascomycota</taxon>
        <taxon>Pezizomycotina</taxon>
        <taxon>Dothideomycetes</taxon>
        <taxon>Pleosporomycetidae</taxon>
        <taxon>Pleosporales</taxon>
        <taxon>Tetraplosphaeriaceae</taxon>
        <taxon>Polyplosphaeria</taxon>
    </lineage>
</organism>
<dbReference type="Gene3D" id="4.10.1000.10">
    <property type="entry name" value="Zinc finger, CCCH-type"/>
    <property type="match status" value="1"/>
</dbReference>
<dbReference type="Proteomes" id="UP000799444">
    <property type="component" value="Unassembled WGS sequence"/>
</dbReference>
<dbReference type="InterPro" id="IPR057683">
    <property type="entry name" value="DUF7923"/>
</dbReference>
<evidence type="ECO:0000313" key="7">
    <source>
        <dbReference type="EMBL" id="KAF2734178.1"/>
    </source>
</evidence>
<accession>A0A9P4QUL4</accession>
<sequence>MVGLNNAMDPIDVLAIPDFGTQMEGFRQSDEARQGLLHDILQKYAILMQEYTNMRNDYVSEKDIRRNYQNEIARTQSQLHDMQLQVESNSFVLALIDGDGAIFKDALLANGANGGSEAASILSQAIRNHLAQIYVNASWPIMAHIYLSLDKLAMILTRAGVLKHPQELRQFAQSFSVNQPLFSIIDVGQGKERADYRIKEMLRTFSDNPTCRHIIFGGCHDQGYLLNLDQYKHSEKASRITLMETTPAAKGFAELPNFKKTRFGDVFRQIPLTVDNAYSPLQMQAQPAPPPQPLPQPIAPPTRTLSKPSPVASPAPPEPAPVTASPATTSSSLAGQVSDSGGNSWSTVSKTGVQNNNISIALNKNNPKKKYIYYNKNNQRLDEPLPNRDRNALDAIEQRMAKAGRNLCNNWHLSGTCHNGDFCRFLHAPKLTAAELIALKYKTRSLACKRKDCENFGCYLGHQCSFERDQGYCPFPDTCNLRTSHGMDKTKYVRWDEDGNEEFSK</sequence>
<feature type="zinc finger region" description="C3H1-type" evidence="4">
    <location>
        <begin position="402"/>
        <end position="430"/>
    </location>
</feature>
<comment type="caution">
    <text evidence="7">The sequence shown here is derived from an EMBL/GenBank/DDBJ whole genome shotgun (WGS) entry which is preliminary data.</text>
</comment>
<evidence type="ECO:0000256" key="5">
    <source>
        <dbReference type="SAM" id="MobiDB-lite"/>
    </source>
</evidence>
<dbReference type="Pfam" id="PF25543">
    <property type="entry name" value="zf-CCCH_tandem"/>
    <property type="match status" value="1"/>
</dbReference>
<dbReference type="OrthoDB" id="2270193at2759"/>
<dbReference type="Pfam" id="PF25540">
    <property type="entry name" value="DUF7923"/>
    <property type="match status" value="1"/>
</dbReference>